<comment type="caution">
    <text evidence="2">The sequence shown here is derived from an EMBL/GenBank/DDBJ whole genome shotgun (WGS) entry which is preliminary data.</text>
</comment>
<dbReference type="GO" id="GO:0003677">
    <property type="term" value="F:DNA binding"/>
    <property type="evidence" value="ECO:0007669"/>
    <property type="project" value="InterPro"/>
</dbReference>
<dbReference type="EMBL" id="MTCP01000001">
    <property type="protein sequence ID" value="OLY71079.1"/>
    <property type="molecule type" value="Genomic_DNA"/>
</dbReference>
<proteinExistence type="predicted"/>
<evidence type="ECO:0000313" key="2">
    <source>
        <dbReference type="EMBL" id="OLY71079.1"/>
    </source>
</evidence>
<evidence type="ECO:0000259" key="1">
    <source>
        <dbReference type="PROSITE" id="PS50943"/>
    </source>
</evidence>
<dbReference type="CDD" id="cd00093">
    <property type="entry name" value="HTH_XRE"/>
    <property type="match status" value="1"/>
</dbReference>
<feature type="domain" description="HTH cro/C1-type" evidence="1">
    <location>
        <begin position="48"/>
        <end position="89"/>
    </location>
</feature>
<dbReference type="InterPro" id="IPR001387">
    <property type="entry name" value="Cro/C1-type_HTH"/>
</dbReference>
<accession>A0AA44RIZ9</accession>
<sequence length="140" mass="15588">MTVDNTFADDNFGFPYISEREMASERLVFNATEDILLTMQDAGVNKCDLAKKLGKSASHVSQLLDGTRNMTLKTLSDISYALGAEARVVILKNGCDVSYPIVPAQKHYVTNLNSFMDEPKPVIKITIKPQNRDYEINVAQ</sequence>
<dbReference type="InterPro" id="IPR010982">
    <property type="entry name" value="Lambda_DNA-bd_dom_sf"/>
</dbReference>
<gene>
    <name evidence="2" type="ORF">BWD41_05365</name>
</gene>
<reference evidence="2 3" key="1">
    <citation type="submission" date="2017-01" db="EMBL/GenBank/DDBJ databases">
        <title>First report of the plasmid-mediated mcr-1 gene in Citrobacter freudii.</title>
        <authorList>
            <person name="Liu J."/>
            <person name="Yang Y."/>
            <person name="Li Y."/>
            <person name="Liu D."/>
            <person name="Tuo H."/>
            <person name="Davis M."/>
            <person name="Zhang A."/>
        </authorList>
    </citation>
    <scope>NUCLEOTIDE SEQUENCE [LARGE SCALE GENOMIC DNA]</scope>
    <source>
        <strain evidence="2 3">SCC4</strain>
    </source>
</reference>
<dbReference type="RefSeq" id="WP_075847195.1">
    <property type="nucleotide sequence ID" value="NZ_MTCP01000001.1"/>
</dbReference>
<dbReference type="AlphaFoldDB" id="A0AA44RIZ9"/>
<name>A0AA44RIZ9_CITBR</name>
<dbReference type="Gene3D" id="1.10.260.40">
    <property type="entry name" value="lambda repressor-like DNA-binding domains"/>
    <property type="match status" value="1"/>
</dbReference>
<dbReference type="SUPFAM" id="SSF47413">
    <property type="entry name" value="lambda repressor-like DNA-binding domains"/>
    <property type="match status" value="1"/>
</dbReference>
<dbReference type="PROSITE" id="PS50943">
    <property type="entry name" value="HTH_CROC1"/>
    <property type="match status" value="1"/>
</dbReference>
<protein>
    <submittedName>
        <fullName evidence="2">Transcriptional regulator</fullName>
    </submittedName>
</protein>
<evidence type="ECO:0000313" key="3">
    <source>
        <dbReference type="Proteomes" id="UP000185597"/>
    </source>
</evidence>
<dbReference type="Proteomes" id="UP000185597">
    <property type="component" value="Unassembled WGS sequence"/>
</dbReference>
<organism evidence="2 3">
    <name type="scientific">Citrobacter braakii</name>
    <dbReference type="NCBI Taxonomy" id="57706"/>
    <lineage>
        <taxon>Bacteria</taxon>
        <taxon>Pseudomonadati</taxon>
        <taxon>Pseudomonadota</taxon>
        <taxon>Gammaproteobacteria</taxon>
        <taxon>Enterobacterales</taxon>
        <taxon>Enterobacteriaceae</taxon>
        <taxon>Citrobacter</taxon>
        <taxon>Citrobacter freundii complex</taxon>
    </lineage>
</organism>